<dbReference type="Proteomes" id="UP001595823">
    <property type="component" value="Unassembled WGS sequence"/>
</dbReference>
<accession>A0ABV8TX57</accession>
<reference evidence="2" key="1">
    <citation type="journal article" date="2019" name="Int. J. Syst. Evol. Microbiol.">
        <title>The Global Catalogue of Microorganisms (GCM) 10K type strain sequencing project: providing services to taxonomists for standard genome sequencing and annotation.</title>
        <authorList>
            <consortium name="The Broad Institute Genomics Platform"/>
            <consortium name="The Broad Institute Genome Sequencing Center for Infectious Disease"/>
            <person name="Wu L."/>
            <person name="Ma J."/>
        </authorList>
    </citation>
    <scope>NUCLEOTIDE SEQUENCE [LARGE SCALE GENOMIC DNA]</scope>
    <source>
        <strain evidence="2">IBRC-M 10908</strain>
    </source>
</reference>
<protein>
    <submittedName>
        <fullName evidence="1">Uncharacterized protein</fullName>
    </submittedName>
</protein>
<dbReference type="EMBL" id="JBHSDK010000012">
    <property type="protein sequence ID" value="MFC4335262.1"/>
    <property type="molecule type" value="Genomic_DNA"/>
</dbReference>
<proteinExistence type="predicted"/>
<keyword evidence="2" id="KW-1185">Reference proteome</keyword>
<sequence>MEHSDHFKATMRAIALDRPSDELVSQIPDDAQEDWATFVAAMFAAVIGQVFEHDQSHEAVKKFVSEMRYGYRELDTPISALALEGLLRGMLGEEHLLDEVTPEEQFRLQILSIRKVVNDVEQVNTNLEAYLADAVTLAESLAE</sequence>
<dbReference type="RefSeq" id="WP_380619805.1">
    <property type="nucleotide sequence ID" value="NZ_JBHSDK010000012.1"/>
</dbReference>
<organism evidence="1 2">
    <name type="scientific">Salininema proteolyticum</name>
    <dbReference type="NCBI Taxonomy" id="1607685"/>
    <lineage>
        <taxon>Bacteria</taxon>
        <taxon>Bacillati</taxon>
        <taxon>Actinomycetota</taxon>
        <taxon>Actinomycetes</taxon>
        <taxon>Glycomycetales</taxon>
        <taxon>Glycomycetaceae</taxon>
        <taxon>Salininema</taxon>
    </lineage>
</organism>
<evidence type="ECO:0000313" key="1">
    <source>
        <dbReference type="EMBL" id="MFC4335262.1"/>
    </source>
</evidence>
<gene>
    <name evidence="1" type="ORF">ACFPET_08640</name>
</gene>
<comment type="caution">
    <text evidence="1">The sequence shown here is derived from an EMBL/GenBank/DDBJ whole genome shotgun (WGS) entry which is preliminary data.</text>
</comment>
<evidence type="ECO:0000313" key="2">
    <source>
        <dbReference type="Proteomes" id="UP001595823"/>
    </source>
</evidence>
<name>A0ABV8TX57_9ACTN</name>